<dbReference type="RefSeq" id="WP_009779787.1">
    <property type="nucleotide sequence ID" value="NZ_CH672395.1"/>
</dbReference>
<protein>
    <submittedName>
        <fullName evidence="1">Uncharacterized protein</fullName>
    </submittedName>
</protein>
<dbReference type="EMBL" id="AANC01000005">
    <property type="protein sequence ID" value="EAQ49138.1"/>
    <property type="molecule type" value="Genomic_DNA"/>
</dbReference>
<dbReference type="OrthoDB" id="916275at2"/>
<keyword evidence="2" id="KW-1185">Reference proteome</keyword>
<organism evidence="1 2">
    <name type="scientific">Leeuwenhoekiella blandensis (strain CECT 7118 / CCUG 51940 / KCTC 22103 / MED217)</name>
    <name type="common">Flavobacterium sp. (strain MED217)</name>
    <dbReference type="NCBI Taxonomy" id="398720"/>
    <lineage>
        <taxon>Bacteria</taxon>
        <taxon>Pseudomonadati</taxon>
        <taxon>Bacteroidota</taxon>
        <taxon>Flavobacteriia</taxon>
        <taxon>Flavobacteriales</taxon>
        <taxon>Flavobacteriaceae</taxon>
        <taxon>Leeuwenhoekiella</taxon>
    </lineage>
</organism>
<name>A3XMU1_LEEBM</name>
<evidence type="ECO:0000313" key="2">
    <source>
        <dbReference type="Proteomes" id="UP000001601"/>
    </source>
</evidence>
<dbReference type="STRING" id="398720.MED217_07031"/>
<dbReference type="AlphaFoldDB" id="A3XMU1"/>
<evidence type="ECO:0000313" key="1">
    <source>
        <dbReference type="EMBL" id="EAQ49138.1"/>
    </source>
</evidence>
<comment type="caution">
    <text evidence="1">The sequence shown here is derived from an EMBL/GenBank/DDBJ whole genome shotgun (WGS) entry which is preliminary data.</text>
</comment>
<accession>A3XMU1</accession>
<dbReference type="HOGENOM" id="CLU_037399_0_0_10"/>
<dbReference type="eggNOG" id="ENOG502Z84Y">
    <property type="taxonomic scope" value="Bacteria"/>
</dbReference>
<dbReference type="Proteomes" id="UP000001601">
    <property type="component" value="Unassembled WGS sequence"/>
</dbReference>
<reference evidence="1 2" key="1">
    <citation type="journal article" date="2007" name="Nature">
        <title>Light stimulates growth of proteorhodopsin-containing marine Flavobacteria.</title>
        <authorList>
            <person name="Gomez-Consarnau L."/>
            <person name="Gonzalez J.M."/>
            <person name="Coll-Llado M."/>
            <person name="Gourdon P."/>
            <person name="Pascher T."/>
            <person name="Neutze R."/>
            <person name="Pedros-Alio C."/>
            <person name="Pinhassi J."/>
        </authorList>
    </citation>
    <scope>NUCLEOTIDE SEQUENCE [LARGE SCALE GENOMIC DNA]</scope>
    <source>
        <strain evidence="1 2">MED217</strain>
    </source>
</reference>
<proteinExistence type="predicted"/>
<sequence length="383" mass="44133">MWQKALRIILLLVVLAPLVSFLSWYFTPKKYLTAAIIDKTVFNTDGQEHISFHWVLNHNRFMKSGSEAYEVERDYFGFFPKKDTAYAIKGIERFPAEALSLLSDDSDMLYITDTYGIYKQEWYANYSKRPGVLYGGLSEKDINFIKQMKAKQKPVIAEFNCLSSPTPKPIRAAFEALYHVRFTGWSGRYFDSLDENVNQELPSWILTNYKNNHNGNWPFTKDGVVLVNDDSGTVVILENETHLNNPLPFVYATAAGQERFDLPEKEKYPFWFEIMESDTQVNTTYASYQLATNTAGAQELKKYGIPNTFPAVINHSDSDYDFYYLAGDFSDNPIGFTTSYFKGIGLLKSFFYNAKEPSDRGGFFFNFYKPLVTQILSETYDQM</sequence>
<gene>
    <name evidence="1" type="ORF">MED217_07031</name>
</gene>